<sequence length="209" mass="22578">MTCDAAQGRTDSGRKRLTAWEQIGGLPGLIGSAAPSLAFVSVHAYAGMVVGIVVAGTLALLIVIVRAARGRSLRPAVGGVVGVVVSSAIALRTGDARDYFLPDIWVYAVCAVVTTLSIVVRWPLAGVLWSAVNATSMRWRDDRRALISYSVASATAAVVFVIRTVTQIWFYRHDQAGAMALMRIVLNYPLWAIIVLVWVWAIRRVERSA</sequence>
<comment type="caution">
    <text evidence="2">The sequence shown here is derived from an EMBL/GenBank/DDBJ whole genome shotgun (WGS) entry which is preliminary data.</text>
</comment>
<keyword evidence="1" id="KW-1133">Transmembrane helix</keyword>
<protein>
    <submittedName>
        <fullName evidence="2">DUF3159 domain-containing protein</fullName>
    </submittedName>
</protein>
<gene>
    <name evidence="2" type="ORF">HH308_26905</name>
</gene>
<reference evidence="2 3" key="1">
    <citation type="submission" date="2020-04" db="EMBL/GenBank/DDBJ databases">
        <title>Gordonia sp. nov. TBRC 11910.</title>
        <authorList>
            <person name="Suriyachadkun C."/>
        </authorList>
    </citation>
    <scope>NUCLEOTIDE SEQUENCE [LARGE SCALE GENOMIC DNA]</scope>
    <source>
        <strain evidence="2 3">TBRC 11910</strain>
    </source>
</reference>
<evidence type="ECO:0000313" key="2">
    <source>
        <dbReference type="EMBL" id="NMO04860.1"/>
    </source>
</evidence>
<feature type="transmembrane region" description="Helical" evidence="1">
    <location>
        <begin position="44"/>
        <end position="65"/>
    </location>
</feature>
<dbReference type="Proteomes" id="UP000550729">
    <property type="component" value="Unassembled WGS sequence"/>
</dbReference>
<dbReference type="EMBL" id="JABBNB010000043">
    <property type="protein sequence ID" value="NMO04860.1"/>
    <property type="molecule type" value="Genomic_DNA"/>
</dbReference>
<accession>A0A848L1H2</accession>
<proteinExistence type="predicted"/>
<dbReference type="InterPro" id="IPR016566">
    <property type="entry name" value="UCP010219"/>
</dbReference>
<dbReference type="Pfam" id="PF11361">
    <property type="entry name" value="DUF3159"/>
    <property type="match status" value="1"/>
</dbReference>
<feature type="transmembrane region" description="Helical" evidence="1">
    <location>
        <begin position="176"/>
        <end position="201"/>
    </location>
</feature>
<dbReference type="RefSeq" id="WP_170197367.1">
    <property type="nucleotide sequence ID" value="NZ_JABBNB010000043.1"/>
</dbReference>
<dbReference type="AlphaFoldDB" id="A0A848L1H2"/>
<keyword evidence="1" id="KW-0812">Transmembrane</keyword>
<keyword evidence="1" id="KW-0472">Membrane</keyword>
<name>A0A848L1H2_9ACTN</name>
<feature type="transmembrane region" description="Helical" evidence="1">
    <location>
        <begin position="145"/>
        <end position="170"/>
    </location>
</feature>
<organism evidence="2 3">
    <name type="scientific">Gordonia asplenii</name>
    <dbReference type="NCBI Taxonomy" id="2725283"/>
    <lineage>
        <taxon>Bacteria</taxon>
        <taxon>Bacillati</taxon>
        <taxon>Actinomycetota</taxon>
        <taxon>Actinomycetes</taxon>
        <taxon>Mycobacteriales</taxon>
        <taxon>Gordoniaceae</taxon>
        <taxon>Gordonia</taxon>
    </lineage>
</organism>
<feature type="transmembrane region" description="Helical" evidence="1">
    <location>
        <begin position="104"/>
        <end position="124"/>
    </location>
</feature>
<feature type="transmembrane region" description="Helical" evidence="1">
    <location>
        <begin position="72"/>
        <end position="92"/>
    </location>
</feature>
<evidence type="ECO:0000256" key="1">
    <source>
        <dbReference type="SAM" id="Phobius"/>
    </source>
</evidence>
<keyword evidence="3" id="KW-1185">Reference proteome</keyword>
<evidence type="ECO:0000313" key="3">
    <source>
        <dbReference type="Proteomes" id="UP000550729"/>
    </source>
</evidence>